<keyword evidence="4" id="KW-1185">Reference proteome</keyword>
<dbReference type="OrthoDB" id="3260408at2759"/>
<dbReference type="Proteomes" id="UP000250043">
    <property type="component" value="Unassembled WGS sequence"/>
</dbReference>
<feature type="coiled-coil region" evidence="1">
    <location>
        <begin position="654"/>
        <end position="702"/>
    </location>
</feature>
<gene>
    <name evidence="3" type="ORF">OBBRIDRAFT_234001</name>
</gene>
<evidence type="ECO:0000256" key="1">
    <source>
        <dbReference type="SAM" id="Coils"/>
    </source>
</evidence>
<evidence type="ECO:0000313" key="4">
    <source>
        <dbReference type="Proteomes" id="UP000250043"/>
    </source>
</evidence>
<dbReference type="AlphaFoldDB" id="A0A8E2DUP6"/>
<protein>
    <submittedName>
        <fullName evidence="3">Uncharacterized protein</fullName>
    </submittedName>
</protein>
<feature type="compositionally biased region" description="Polar residues" evidence="2">
    <location>
        <begin position="579"/>
        <end position="590"/>
    </location>
</feature>
<keyword evidence="1" id="KW-0175">Coiled coil</keyword>
<feature type="region of interest" description="Disordered" evidence="2">
    <location>
        <begin position="1"/>
        <end position="74"/>
    </location>
</feature>
<evidence type="ECO:0000256" key="2">
    <source>
        <dbReference type="SAM" id="MobiDB-lite"/>
    </source>
</evidence>
<evidence type="ECO:0000313" key="3">
    <source>
        <dbReference type="EMBL" id="OCH96334.1"/>
    </source>
</evidence>
<dbReference type="EMBL" id="KV722331">
    <property type="protein sequence ID" value="OCH96334.1"/>
    <property type="molecule type" value="Genomic_DNA"/>
</dbReference>
<accession>A0A8E2DUP6</accession>
<sequence>MVVTRRGPVPPMPTSRTNSSQPIPRVKGKTPQTVPYVPDVPSPLANGKSGSSLAGHSDERHRGGTPPGVKRSSKRNKKLSSFLEFLIRIVAIGFIAYSLSSCPNDVRYQSSICRGISEYRRHVYDPYIAPQVHRALSHPSVSPYVEKAKPIADRVYSTAKPVALRTQQEWNKRVVPQWKKRVVPLYNKHARPYVQKIEAQVTPYKRRAELEYQIRVAPYVRYAAMSLQKWQRKAHPYVVNAAHRTYDSYLYVRPYARPAWEKFKHLVARIAAILGQYRRQFVDPHVEQIWERVKELSSVKPKSFGDVPDVVTSRASEAVKGVSSIVSSAFSAVTSPSNQHIASSVSDITFATLARVPETRSAADILEAVVSPSSTPLSALASSSLSPLASDVSESVHSTASIVSSAASAAVSPVSEAVSSQKAKIESVAASVVSGPATSLSSVSPISSASSVASSITEQIATSASSLGEAATIALSHASGSAKTVGSSVLSGVSSIAEVAEQATSVIPHVGAPSTETSADDVNVLTKSGGSVLPSPTLRPGDKPEATVVIEHVAGDDPDADVSLEEFYAELGLDEDFGSANTVSTESTPASPVHQHVETDEEKAERLRVRQEKNAKKREDIEQRHSKWEAELSESIKANQKALRKALVAIRKAAATELQESKEIKEEIDSLVDEAEKYLRGLEKYFQNLQREERSLEEKRLLWEKVVTKVDEKFTQRLAQAETVVNGWYLQVLNKELDEVRKVTDEVKDIATKGQTDVGFDYAYLDDVTYMDWQRYHDLLRTSDNFTSLAHSIQNGSHPSPPINPVITAMSELQSEVEDVVLGFQTRLRRIRRNGERAFNGQEVEPDFANSVDDDTVSILPIEDEDDQTPADVHIPPVVIGRSKEEVVDALNRVAEREGDATSTPGDRDSVNSEEALVHDLEEEAEAAAASGLGSPPRTHVEL</sequence>
<feature type="region of interest" description="Disordered" evidence="2">
    <location>
        <begin position="895"/>
        <end position="914"/>
    </location>
</feature>
<proteinExistence type="predicted"/>
<reference evidence="3 4" key="1">
    <citation type="submission" date="2016-07" db="EMBL/GenBank/DDBJ databases">
        <title>Draft genome of the white-rot fungus Obba rivulosa 3A-2.</title>
        <authorList>
            <consortium name="DOE Joint Genome Institute"/>
            <person name="Miettinen O."/>
            <person name="Riley R."/>
            <person name="Acob R."/>
            <person name="Barry K."/>
            <person name="Cullen D."/>
            <person name="De Vries R."/>
            <person name="Hainaut M."/>
            <person name="Hatakka A."/>
            <person name="Henrissat B."/>
            <person name="Hilden K."/>
            <person name="Kuo R."/>
            <person name="Labutti K."/>
            <person name="Lipzen A."/>
            <person name="Makela M.R."/>
            <person name="Sandor L."/>
            <person name="Spatafora J.W."/>
            <person name="Grigoriev I.V."/>
            <person name="Hibbett D.S."/>
        </authorList>
    </citation>
    <scope>NUCLEOTIDE SEQUENCE [LARGE SCALE GENOMIC DNA]</scope>
    <source>
        <strain evidence="3 4">3A-2</strain>
    </source>
</reference>
<feature type="compositionally biased region" description="Basic and acidic residues" evidence="2">
    <location>
        <begin position="595"/>
        <end position="604"/>
    </location>
</feature>
<feature type="region of interest" description="Disordered" evidence="2">
    <location>
        <begin position="578"/>
        <end position="604"/>
    </location>
</feature>
<organism evidence="3 4">
    <name type="scientific">Obba rivulosa</name>
    <dbReference type="NCBI Taxonomy" id="1052685"/>
    <lineage>
        <taxon>Eukaryota</taxon>
        <taxon>Fungi</taxon>
        <taxon>Dikarya</taxon>
        <taxon>Basidiomycota</taxon>
        <taxon>Agaricomycotina</taxon>
        <taxon>Agaricomycetes</taxon>
        <taxon>Polyporales</taxon>
        <taxon>Gelatoporiaceae</taxon>
        <taxon>Obba</taxon>
    </lineage>
</organism>
<name>A0A8E2DUP6_9APHY</name>